<feature type="transmembrane region" description="Helical" evidence="1">
    <location>
        <begin position="63"/>
        <end position="82"/>
    </location>
</feature>
<evidence type="ECO:0000313" key="3">
    <source>
        <dbReference type="Proteomes" id="UP000193396"/>
    </source>
</evidence>
<keyword evidence="1" id="KW-0472">Membrane</keyword>
<comment type="caution">
    <text evidence="2">The sequence shown here is derived from an EMBL/GenBank/DDBJ whole genome shotgun (WGS) entry which is preliminary data.</text>
</comment>
<keyword evidence="1" id="KW-0812">Transmembrane</keyword>
<keyword evidence="1" id="KW-1133">Transmembrane helix</keyword>
<keyword evidence="3" id="KW-1185">Reference proteome</keyword>
<gene>
    <name evidence="2" type="ORF">TALK_13505</name>
</gene>
<proteinExistence type="predicted"/>
<feature type="transmembrane region" description="Helical" evidence="1">
    <location>
        <begin position="87"/>
        <end position="106"/>
    </location>
</feature>
<name>A0A1Y2LC46_9PROT</name>
<feature type="transmembrane region" description="Helical" evidence="1">
    <location>
        <begin position="25"/>
        <end position="43"/>
    </location>
</feature>
<reference evidence="2 3" key="1">
    <citation type="submission" date="2014-03" db="EMBL/GenBank/DDBJ databases">
        <title>The draft genome sequence of Thalassospira alkalitolerans JCM 18968.</title>
        <authorList>
            <person name="Lai Q."/>
            <person name="Shao Z."/>
        </authorList>
    </citation>
    <scope>NUCLEOTIDE SEQUENCE [LARGE SCALE GENOMIC DNA]</scope>
    <source>
        <strain evidence="2 3">JCM 18968</strain>
    </source>
</reference>
<organism evidence="2 3">
    <name type="scientific">Thalassospira alkalitolerans</name>
    <dbReference type="NCBI Taxonomy" id="1293890"/>
    <lineage>
        <taxon>Bacteria</taxon>
        <taxon>Pseudomonadati</taxon>
        <taxon>Pseudomonadota</taxon>
        <taxon>Alphaproteobacteria</taxon>
        <taxon>Rhodospirillales</taxon>
        <taxon>Thalassospiraceae</taxon>
        <taxon>Thalassospira</taxon>
    </lineage>
</organism>
<dbReference type="STRING" id="1293890.TALK_13505"/>
<dbReference type="RefSeq" id="WP_085619670.1">
    <property type="nucleotide sequence ID" value="NZ_JFKB01000009.1"/>
</dbReference>
<evidence type="ECO:0000313" key="2">
    <source>
        <dbReference type="EMBL" id="OSQ47042.1"/>
    </source>
</evidence>
<accession>A0A1Y2LC46</accession>
<protein>
    <submittedName>
        <fullName evidence="2">Uncharacterized protein</fullName>
    </submittedName>
</protein>
<dbReference type="Proteomes" id="UP000193396">
    <property type="component" value="Unassembled WGS sequence"/>
</dbReference>
<sequence>MNSQYSNPSNAHSGSNNGGPPGQNLLCICLALLAAVLGTPYVFHYVGPFIERLVYEAYGWRELASFMYAASFLLTSLVIFAISRMTLWYAITAIVTFGALRFASLAV</sequence>
<dbReference type="AlphaFoldDB" id="A0A1Y2LC46"/>
<evidence type="ECO:0000256" key="1">
    <source>
        <dbReference type="SAM" id="Phobius"/>
    </source>
</evidence>
<dbReference type="EMBL" id="JFKB01000009">
    <property type="protein sequence ID" value="OSQ47042.1"/>
    <property type="molecule type" value="Genomic_DNA"/>
</dbReference>